<dbReference type="AlphaFoldDB" id="A0A317FCT9"/>
<feature type="domain" description="AB hydrolase-1" evidence="1">
    <location>
        <begin position="25"/>
        <end position="135"/>
    </location>
</feature>
<protein>
    <submittedName>
        <fullName evidence="3">4-carboxymuconolactone decarboxylase</fullName>
    </submittedName>
</protein>
<dbReference type="Gene3D" id="1.20.1290.10">
    <property type="entry name" value="AhpD-like"/>
    <property type="match status" value="1"/>
</dbReference>
<dbReference type="NCBIfam" id="TIGR02425">
    <property type="entry name" value="decarb_PcaC"/>
    <property type="match status" value="1"/>
</dbReference>
<dbReference type="PANTHER" id="PTHR33570:SF2">
    <property type="entry name" value="CARBOXYMUCONOLACTONE DECARBOXYLASE-LIKE DOMAIN-CONTAINING PROTEIN"/>
    <property type="match status" value="1"/>
</dbReference>
<dbReference type="Proteomes" id="UP000245765">
    <property type="component" value="Unassembled WGS sequence"/>
</dbReference>
<reference evidence="4" key="1">
    <citation type="submission" date="2018-05" db="EMBL/GenBank/DDBJ databases">
        <authorList>
            <person name="Du Z."/>
            <person name="Wang X."/>
        </authorList>
    </citation>
    <scope>NUCLEOTIDE SEQUENCE [LARGE SCALE GENOMIC DNA]</scope>
    <source>
        <strain evidence="4">CQN31</strain>
    </source>
</reference>
<proteinExistence type="predicted"/>
<evidence type="ECO:0000313" key="3">
    <source>
        <dbReference type="EMBL" id="PWS36685.1"/>
    </source>
</evidence>
<dbReference type="PANTHER" id="PTHR33570">
    <property type="entry name" value="4-CARBOXYMUCONOLACTONE DECARBOXYLASE FAMILY PROTEIN"/>
    <property type="match status" value="1"/>
</dbReference>
<dbReference type="InterPro" id="IPR012788">
    <property type="entry name" value="Decarb_PcaC"/>
</dbReference>
<feature type="domain" description="Carboxymuconolactone decarboxylase-like" evidence="2">
    <location>
        <begin position="294"/>
        <end position="376"/>
    </location>
</feature>
<gene>
    <name evidence="3" type="primary">pcaC</name>
    <name evidence="3" type="ORF">DFH01_16260</name>
</gene>
<evidence type="ECO:0000313" key="4">
    <source>
        <dbReference type="Proteomes" id="UP000245765"/>
    </source>
</evidence>
<dbReference type="RefSeq" id="WP_109871478.1">
    <property type="nucleotide sequence ID" value="NZ_QGNA01000003.1"/>
</dbReference>
<evidence type="ECO:0000259" key="1">
    <source>
        <dbReference type="Pfam" id="PF00561"/>
    </source>
</evidence>
<dbReference type="SUPFAM" id="SSF53474">
    <property type="entry name" value="alpha/beta-Hydrolases"/>
    <property type="match status" value="1"/>
</dbReference>
<dbReference type="InterPro" id="IPR003779">
    <property type="entry name" value="CMD-like"/>
</dbReference>
<dbReference type="InterPro" id="IPR029058">
    <property type="entry name" value="AB_hydrolase_fold"/>
</dbReference>
<dbReference type="Pfam" id="PF02627">
    <property type="entry name" value="CMD"/>
    <property type="match status" value="1"/>
</dbReference>
<dbReference type="Gene3D" id="3.40.50.1820">
    <property type="entry name" value="alpha/beta hydrolase"/>
    <property type="match status" value="1"/>
</dbReference>
<dbReference type="PRINTS" id="PR00111">
    <property type="entry name" value="ABHYDROLASE"/>
</dbReference>
<evidence type="ECO:0000259" key="2">
    <source>
        <dbReference type="Pfam" id="PF02627"/>
    </source>
</evidence>
<organism evidence="3 4">
    <name type="scientific">Falsiroseomonas bella</name>
    <dbReference type="NCBI Taxonomy" id="2184016"/>
    <lineage>
        <taxon>Bacteria</taxon>
        <taxon>Pseudomonadati</taxon>
        <taxon>Pseudomonadota</taxon>
        <taxon>Alphaproteobacteria</taxon>
        <taxon>Acetobacterales</taxon>
        <taxon>Roseomonadaceae</taxon>
        <taxon>Falsiroseomonas</taxon>
    </lineage>
</organism>
<dbReference type="InterPro" id="IPR052512">
    <property type="entry name" value="4CMD/NDH-1_regulator"/>
</dbReference>
<dbReference type="InterPro" id="IPR029032">
    <property type="entry name" value="AhpD-like"/>
</dbReference>
<dbReference type="GO" id="GO:0051920">
    <property type="term" value="F:peroxiredoxin activity"/>
    <property type="evidence" value="ECO:0007669"/>
    <property type="project" value="InterPro"/>
</dbReference>
<comment type="caution">
    <text evidence="3">The sequence shown here is derived from an EMBL/GenBank/DDBJ whole genome shotgun (WGS) entry which is preliminary data.</text>
</comment>
<dbReference type="InterPro" id="IPR000073">
    <property type="entry name" value="AB_hydrolase_1"/>
</dbReference>
<sequence length="384" mass="40333">MFLQLHDIAVHAVVEGPPPTADAAPILMLHSIGTNLHVFDPQAAVLARNHRVIRMDLRGHGLSGVTAAPGSMSRHAQDALALLDALGIRQAHVVGLSIGGRIAQQIAAEAPDRVASLVLMDTAAEFPPPEAWQQRIDIVAAQGMAGLVDMVMPRWVVDASLASAQGLRRMLLGTDPQGYAASAAALRDARAAEIAGRIACPTTVLVGERDIATPPAMAEALRDMIPGATLVTIPEAAHIPTLERAEAVNAALLDHFAALAPQPGAEGGLAIRKAVLGEAHVARAQASTTPLDAAFQAWITENVWGGVWTRPGLPRHTRSLLTLAMMAALGRHEEFELHVRATRNTGVTPEEIAEVLLQVGAYAGVPAANSALKIARRVLQEEAG</sequence>
<dbReference type="SUPFAM" id="SSF69118">
    <property type="entry name" value="AhpD-like"/>
    <property type="match status" value="1"/>
</dbReference>
<accession>A0A317FCT9</accession>
<name>A0A317FCT9_9PROT</name>
<keyword evidence="4" id="KW-1185">Reference proteome</keyword>
<dbReference type="Pfam" id="PF00561">
    <property type="entry name" value="Abhydrolase_1"/>
    <property type="match status" value="1"/>
</dbReference>
<dbReference type="EMBL" id="QGNA01000003">
    <property type="protein sequence ID" value="PWS36685.1"/>
    <property type="molecule type" value="Genomic_DNA"/>
</dbReference>
<dbReference type="OrthoDB" id="9801400at2"/>